<reference evidence="9" key="1">
    <citation type="journal article" date="2023" name="Mol. Biol. Evol.">
        <title>Third-Generation Sequencing Reveals the Adaptive Role of the Epigenome in Three Deep-Sea Polychaetes.</title>
        <authorList>
            <person name="Perez M."/>
            <person name="Aroh O."/>
            <person name="Sun Y."/>
            <person name="Lan Y."/>
            <person name="Juniper S.K."/>
            <person name="Young C.R."/>
            <person name="Angers B."/>
            <person name="Qian P.Y."/>
        </authorList>
    </citation>
    <scope>NUCLEOTIDE SEQUENCE</scope>
    <source>
        <strain evidence="9">R07B-5</strain>
    </source>
</reference>
<sequence>MDNTDSLEGWVSVRDNPFFDQCDTKKRLLFHVAWNTLEGKIAITCRTSQSSIDLDSQGWAGAFTFRELQAIHEQLTLVHPSLAPHIPQLPIEPRGLWAYITHTEPPDDELCNQIHDYLQTALDVCGHTLLISTLFEEHTYEEYFENISALKRRVYDEAVAVAEDQLQNVLFLRSGSVNMLDMCEVYKQEDEVLYKWNVAMAELYNYLIQPFLDMREMALSKLREAKNGLTNPNLGDRPKAEYAVMFSEWQENYVHALDRIQELYIEYYSNTVDMLEAAKQRMLEDKEQFGKMTFNLTGLDRLYRISEDLCLDKLQLHQNRRKHCENQRDKGKQEMVSLMEKPGGIQRELEVLEESVYDWQVKVHEHHLAVLDEEERLLRMHIKSLKQEQQDEENEVFFYDAVEDTAELSSDEESASNSKRSPRLHCLNSKLATLFRKRAHIRNKKRALTRGRDEKTKMKMEEEQLMKTHHSIQLKRQEHRASLAKKSTFIDEERRKTMERLRQYKMKYPSASTLRPQCRPKSTKGGKSDGTRRKTTKRRPSMDVDRTDAPEVKSKLKDINPSMLPPPPTSLDFSPFPHPLDVPPPPELPPPQLAPPPPALSPPQLPPPPPPPPPLAPSSTPVPIATPQQTGVKVKADPSEMKEPITSGDIEGSEEYSQQKGEDTGSSKAEKGV</sequence>
<dbReference type="AlphaFoldDB" id="A0AAD9NS42"/>
<organism evidence="9 10">
    <name type="scientific">Ridgeia piscesae</name>
    <name type="common">Tubeworm</name>
    <dbReference type="NCBI Taxonomy" id="27915"/>
    <lineage>
        <taxon>Eukaryota</taxon>
        <taxon>Metazoa</taxon>
        <taxon>Spiralia</taxon>
        <taxon>Lophotrochozoa</taxon>
        <taxon>Annelida</taxon>
        <taxon>Polychaeta</taxon>
        <taxon>Sedentaria</taxon>
        <taxon>Canalipalpata</taxon>
        <taxon>Sabellida</taxon>
        <taxon>Siboglinidae</taxon>
        <taxon>Ridgeia</taxon>
    </lineage>
</organism>
<keyword evidence="5" id="KW-0009">Actin-binding</keyword>
<evidence type="ECO:0000256" key="1">
    <source>
        <dbReference type="ARBA" id="ARBA00004308"/>
    </source>
</evidence>
<dbReference type="GO" id="GO:0005737">
    <property type="term" value="C:cytoplasm"/>
    <property type="evidence" value="ECO:0007669"/>
    <property type="project" value="UniProtKB-SubCell"/>
</dbReference>
<evidence type="ECO:0000256" key="5">
    <source>
        <dbReference type="ARBA" id="ARBA00023203"/>
    </source>
</evidence>
<dbReference type="Proteomes" id="UP001209878">
    <property type="component" value="Unassembled WGS sequence"/>
</dbReference>
<feature type="compositionally biased region" description="Basic and acidic residues" evidence="6">
    <location>
        <begin position="634"/>
        <end position="643"/>
    </location>
</feature>
<dbReference type="EMBL" id="JAODUO010000445">
    <property type="protein sequence ID" value="KAK2180385.1"/>
    <property type="molecule type" value="Genomic_DNA"/>
</dbReference>
<evidence type="ECO:0000313" key="10">
    <source>
        <dbReference type="Proteomes" id="UP001209878"/>
    </source>
</evidence>
<keyword evidence="10" id="KW-1185">Reference proteome</keyword>
<evidence type="ECO:0000313" key="9">
    <source>
        <dbReference type="EMBL" id="KAK2180385.1"/>
    </source>
</evidence>
<protein>
    <recommendedName>
        <fullName evidence="11">Junction-mediating and-regulatory protein</fullName>
    </recommendedName>
</protein>
<evidence type="ECO:0000259" key="8">
    <source>
        <dbReference type="Pfam" id="PF15920"/>
    </source>
</evidence>
<gene>
    <name evidence="9" type="ORF">NP493_445g01030</name>
</gene>
<comment type="caution">
    <text evidence="9">The sequence shown here is derived from an EMBL/GenBank/DDBJ whole genome shotgun (WGS) entry which is preliminary data.</text>
</comment>
<keyword evidence="4" id="KW-0175">Coiled coil</keyword>
<evidence type="ECO:0000256" key="6">
    <source>
        <dbReference type="SAM" id="MobiDB-lite"/>
    </source>
</evidence>
<dbReference type="PANTHER" id="PTHR23330:SF10">
    <property type="entry name" value="WH2 DOMAIN-CONTAINING PROTEIN"/>
    <property type="match status" value="1"/>
</dbReference>
<proteinExistence type="predicted"/>
<evidence type="ECO:0000256" key="3">
    <source>
        <dbReference type="ARBA" id="ARBA00022490"/>
    </source>
</evidence>
<dbReference type="GO" id="GO:0034314">
    <property type="term" value="P:Arp2/3 complex-mediated actin nucleation"/>
    <property type="evidence" value="ECO:0007669"/>
    <property type="project" value="TreeGrafter"/>
</dbReference>
<feature type="region of interest" description="Disordered" evidence="6">
    <location>
        <begin position="503"/>
        <end position="673"/>
    </location>
</feature>
<keyword evidence="3" id="KW-0963">Cytoplasm</keyword>
<dbReference type="InterPro" id="IPR031808">
    <property type="entry name" value="JMY/WHAMM_N"/>
</dbReference>
<evidence type="ECO:0000259" key="7">
    <source>
        <dbReference type="Pfam" id="PF15871"/>
    </source>
</evidence>
<accession>A0AAD9NS42</accession>
<evidence type="ECO:0000256" key="4">
    <source>
        <dbReference type="ARBA" id="ARBA00023054"/>
    </source>
</evidence>
<feature type="domain" description="JMY/WHAMM middle" evidence="7">
    <location>
        <begin position="145"/>
        <end position="408"/>
    </location>
</feature>
<dbReference type="Pfam" id="PF15871">
    <property type="entry name" value="JMY"/>
    <property type="match status" value="1"/>
</dbReference>
<comment type="subcellular location">
    <subcellularLocation>
        <location evidence="2">Cytoplasm</location>
    </subcellularLocation>
    <subcellularLocation>
        <location evidence="1">Endomembrane system</location>
    </subcellularLocation>
</comment>
<dbReference type="Pfam" id="PF15920">
    <property type="entry name" value="WHAMM-JMY_N"/>
    <property type="match status" value="1"/>
</dbReference>
<feature type="compositionally biased region" description="Basic and acidic residues" evidence="6">
    <location>
        <begin position="540"/>
        <end position="558"/>
    </location>
</feature>
<dbReference type="InterPro" id="IPR031738">
    <property type="entry name" value="JMY/WHAMM"/>
</dbReference>
<feature type="domain" description="JMY/WHAMM N-terminal" evidence="8">
    <location>
        <begin position="4"/>
        <end position="144"/>
    </location>
</feature>
<evidence type="ECO:0000256" key="2">
    <source>
        <dbReference type="ARBA" id="ARBA00004496"/>
    </source>
</evidence>
<feature type="compositionally biased region" description="Basic and acidic residues" evidence="6">
    <location>
        <begin position="660"/>
        <end position="673"/>
    </location>
</feature>
<evidence type="ECO:0008006" key="11">
    <source>
        <dbReference type="Google" id="ProtNLM"/>
    </source>
</evidence>
<feature type="compositionally biased region" description="Pro residues" evidence="6">
    <location>
        <begin position="576"/>
        <end position="616"/>
    </location>
</feature>
<dbReference type="PANTHER" id="PTHR23330">
    <property type="entry name" value="P300 TRANSCRIPTIONAL COFACTOR JMY-RELATED"/>
    <property type="match status" value="1"/>
</dbReference>
<dbReference type="GO" id="GO:0012505">
    <property type="term" value="C:endomembrane system"/>
    <property type="evidence" value="ECO:0007669"/>
    <property type="project" value="UniProtKB-SubCell"/>
</dbReference>
<name>A0AAD9NS42_RIDPI</name>
<dbReference type="GO" id="GO:0003779">
    <property type="term" value="F:actin binding"/>
    <property type="evidence" value="ECO:0007669"/>
    <property type="project" value="UniProtKB-KW"/>
</dbReference>
<dbReference type="GO" id="GO:0071933">
    <property type="term" value="F:Arp2/3 complex binding"/>
    <property type="evidence" value="ECO:0007669"/>
    <property type="project" value="TreeGrafter"/>
</dbReference>